<dbReference type="CDD" id="cd05483">
    <property type="entry name" value="retropepsin_like_bacteria"/>
    <property type="match status" value="1"/>
</dbReference>
<dbReference type="STRING" id="1348774.AB433_09715"/>
<keyword evidence="1" id="KW-1133">Transmembrane helix</keyword>
<dbReference type="InterPro" id="IPR001969">
    <property type="entry name" value="Aspartic_peptidase_AS"/>
</dbReference>
<proteinExistence type="predicted"/>
<evidence type="ECO:0000256" key="1">
    <source>
        <dbReference type="SAM" id="Phobius"/>
    </source>
</evidence>
<feature type="transmembrane region" description="Helical" evidence="1">
    <location>
        <begin position="35"/>
        <end position="55"/>
    </location>
</feature>
<evidence type="ECO:0000313" key="3">
    <source>
        <dbReference type="Proteomes" id="UP000035287"/>
    </source>
</evidence>
<keyword evidence="1" id="KW-0472">Membrane</keyword>
<keyword evidence="1" id="KW-0812">Transmembrane</keyword>
<protein>
    <recommendedName>
        <fullName evidence="4">Peptidase</fullName>
    </recommendedName>
</protein>
<name>A0A0G3XKH3_9SPHN</name>
<dbReference type="NCBIfam" id="TIGR02281">
    <property type="entry name" value="clan_AA_DTGA"/>
    <property type="match status" value="1"/>
</dbReference>
<dbReference type="SUPFAM" id="SSF50630">
    <property type="entry name" value="Acid proteases"/>
    <property type="match status" value="1"/>
</dbReference>
<dbReference type="GO" id="GO:0004190">
    <property type="term" value="F:aspartic-type endopeptidase activity"/>
    <property type="evidence" value="ECO:0007669"/>
    <property type="project" value="InterPro"/>
</dbReference>
<keyword evidence="3" id="KW-1185">Reference proteome</keyword>
<dbReference type="InterPro" id="IPR034122">
    <property type="entry name" value="Retropepsin-like_bacterial"/>
</dbReference>
<dbReference type="InterPro" id="IPR021109">
    <property type="entry name" value="Peptidase_aspartic_dom_sf"/>
</dbReference>
<dbReference type="AlphaFoldDB" id="A0A0G3XKH3"/>
<dbReference type="Pfam" id="PF13975">
    <property type="entry name" value="gag-asp_proteas"/>
    <property type="match status" value="1"/>
</dbReference>
<dbReference type="EMBL" id="CP011770">
    <property type="protein sequence ID" value="AKM11717.1"/>
    <property type="molecule type" value="Genomic_DNA"/>
</dbReference>
<organism evidence="2 3">
    <name type="scientific">Croceicoccus naphthovorans</name>
    <dbReference type="NCBI Taxonomy" id="1348774"/>
    <lineage>
        <taxon>Bacteria</taxon>
        <taxon>Pseudomonadati</taxon>
        <taxon>Pseudomonadota</taxon>
        <taxon>Alphaproteobacteria</taxon>
        <taxon>Sphingomonadales</taxon>
        <taxon>Erythrobacteraceae</taxon>
        <taxon>Croceicoccus</taxon>
    </lineage>
</organism>
<gene>
    <name evidence="2" type="ORF">AB433_09715</name>
</gene>
<dbReference type="GO" id="GO:0006508">
    <property type="term" value="P:proteolysis"/>
    <property type="evidence" value="ECO:0007669"/>
    <property type="project" value="InterPro"/>
</dbReference>
<sequence>MLADKPALALALIALCVAMVGGALMKVMPKSGALLRGLGSFGLVAVLVLTVIDLARLNPNLAMPQLGVPEQIVDGEETHIPLAGDGHYWIEAEVNGHPTRFLVDTGASLTAISTETAQAAGIEAESMMGTVRLETANGSAPAQLTTIERLETGTIAARELRAVIAPTMNGMNVLGMNFLSRLERWSVDNGTLILVPHEPRVAS</sequence>
<reference evidence="2 3" key="1">
    <citation type="submission" date="2015-06" db="EMBL/GenBank/DDBJ databases">
        <authorList>
            <person name="Zeng Y."/>
            <person name="Huang Y."/>
        </authorList>
    </citation>
    <scope>NUCLEOTIDE SEQUENCE [LARGE SCALE GENOMIC DNA]</scope>
    <source>
        <strain evidence="2 3">PQ-2</strain>
    </source>
</reference>
<evidence type="ECO:0000313" key="2">
    <source>
        <dbReference type="EMBL" id="AKM11717.1"/>
    </source>
</evidence>
<dbReference type="PATRIC" id="fig|1348774.3.peg.2037"/>
<accession>A0A0G3XKH3</accession>
<dbReference type="InterPro" id="IPR011969">
    <property type="entry name" value="Clan_AA_Asp_peptidase_C"/>
</dbReference>
<dbReference type="Proteomes" id="UP000035287">
    <property type="component" value="Chromosome"/>
</dbReference>
<dbReference type="PROSITE" id="PS00141">
    <property type="entry name" value="ASP_PROTEASE"/>
    <property type="match status" value="1"/>
</dbReference>
<dbReference type="KEGG" id="cna:AB433_09715"/>
<dbReference type="Gene3D" id="2.40.70.10">
    <property type="entry name" value="Acid Proteases"/>
    <property type="match status" value="1"/>
</dbReference>
<dbReference type="OrthoDB" id="7595324at2"/>
<evidence type="ECO:0008006" key="4">
    <source>
        <dbReference type="Google" id="ProtNLM"/>
    </source>
</evidence>